<keyword evidence="2" id="KW-1185">Reference proteome</keyword>
<dbReference type="AlphaFoldDB" id="A0A8J3MXF4"/>
<evidence type="ECO:0000313" key="1">
    <source>
        <dbReference type="EMBL" id="GHO51370.1"/>
    </source>
</evidence>
<accession>A0A8J3MXF4</accession>
<name>A0A8J3MXF4_9CHLR</name>
<organism evidence="1 2">
    <name type="scientific">Ktedonospora formicarum</name>
    <dbReference type="NCBI Taxonomy" id="2778364"/>
    <lineage>
        <taxon>Bacteria</taxon>
        <taxon>Bacillati</taxon>
        <taxon>Chloroflexota</taxon>
        <taxon>Ktedonobacteria</taxon>
        <taxon>Ktedonobacterales</taxon>
        <taxon>Ktedonobacteraceae</taxon>
        <taxon>Ktedonospora</taxon>
    </lineage>
</organism>
<sequence>MRLIEGMIFIVILIYLRYFKYQRYSLFALLCMGQLTHIETAHKCVPFFRCQAQHGAQAVA</sequence>
<comment type="caution">
    <text evidence="1">The sequence shown here is derived from an EMBL/GenBank/DDBJ whole genome shotgun (WGS) entry which is preliminary data.</text>
</comment>
<proteinExistence type="predicted"/>
<dbReference type="Proteomes" id="UP000612362">
    <property type="component" value="Unassembled WGS sequence"/>
</dbReference>
<reference evidence="1" key="1">
    <citation type="submission" date="2020-10" db="EMBL/GenBank/DDBJ databases">
        <title>Taxonomic study of unclassified bacteria belonging to the class Ktedonobacteria.</title>
        <authorList>
            <person name="Yabe S."/>
            <person name="Wang C.M."/>
            <person name="Zheng Y."/>
            <person name="Sakai Y."/>
            <person name="Cavaletti L."/>
            <person name="Monciardini P."/>
            <person name="Donadio S."/>
        </authorList>
    </citation>
    <scope>NUCLEOTIDE SEQUENCE</scope>
    <source>
        <strain evidence="1">SOSP1-1</strain>
    </source>
</reference>
<evidence type="ECO:0000313" key="2">
    <source>
        <dbReference type="Proteomes" id="UP000612362"/>
    </source>
</evidence>
<protein>
    <submittedName>
        <fullName evidence="1">Uncharacterized protein</fullName>
    </submittedName>
</protein>
<dbReference type="EMBL" id="BNJF01000011">
    <property type="protein sequence ID" value="GHO51370.1"/>
    <property type="molecule type" value="Genomic_DNA"/>
</dbReference>
<gene>
    <name evidence="1" type="ORF">KSX_95330</name>
</gene>